<dbReference type="InterPro" id="IPR008868">
    <property type="entry name" value="TniB"/>
</dbReference>
<sequence>MTELAIYDEWVFDHARYAGAREALLEEVDLVLQGGPRMIAMLLGPSGMGKTELIVDLVASFEDRLTETGHPLVLHVSFPAGSTADALAACIIKKIRNIRLVKGSGAERRESAIGLLQDSGIQVLILDETNHAAEARATRATQTKANRLTADWIKQIFDRAKVSVVMAGLSHSLRLLTDNDQLEGRALRPIEMKPYAWHIDADRKAFRDLVAAFSGQAIEHGWTLDINEDRLSRAAYLASRGLVRPVARLFERAVIVTGKGGTLTEKVFARAYDKCLPERQIGNPFELEEITDEMLNAAHRQLLQKINEPMQDQDRGRRT</sequence>
<dbReference type="EMBL" id="WSEL01000002">
    <property type="protein sequence ID" value="MVQ27850.1"/>
    <property type="molecule type" value="Genomic_DNA"/>
</dbReference>
<gene>
    <name evidence="1" type="ORF">GON04_00200</name>
</gene>
<dbReference type="AlphaFoldDB" id="A0A6N8INF4"/>
<dbReference type="InterPro" id="IPR027417">
    <property type="entry name" value="P-loop_NTPase"/>
</dbReference>
<dbReference type="RefSeq" id="WP_157395994.1">
    <property type="nucleotide sequence ID" value="NZ_WSEL01000002.1"/>
</dbReference>
<dbReference type="SUPFAM" id="SSF52540">
    <property type="entry name" value="P-loop containing nucleoside triphosphate hydrolases"/>
    <property type="match status" value="1"/>
</dbReference>
<accession>A0A6N8INF4</accession>
<keyword evidence="2" id="KW-1185">Reference proteome</keyword>
<name>A0A6N8INF4_9BURK</name>
<dbReference type="Pfam" id="PF05621">
    <property type="entry name" value="TniB"/>
    <property type="match status" value="1"/>
</dbReference>
<evidence type="ECO:0000313" key="1">
    <source>
        <dbReference type="EMBL" id="MVQ27850.1"/>
    </source>
</evidence>
<organism evidence="1 2">
    <name type="scientific">Ramlibacter pinisoli</name>
    <dbReference type="NCBI Taxonomy" id="2682844"/>
    <lineage>
        <taxon>Bacteria</taxon>
        <taxon>Pseudomonadati</taxon>
        <taxon>Pseudomonadota</taxon>
        <taxon>Betaproteobacteria</taxon>
        <taxon>Burkholderiales</taxon>
        <taxon>Comamonadaceae</taxon>
        <taxon>Ramlibacter</taxon>
    </lineage>
</organism>
<reference evidence="1 2" key="1">
    <citation type="submission" date="2019-12" db="EMBL/GenBank/DDBJ databases">
        <authorList>
            <person name="Huq M.A."/>
        </authorList>
    </citation>
    <scope>NUCLEOTIDE SEQUENCE [LARGE SCALE GENOMIC DNA]</scope>
    <source>
        <strain evidence="1 2">MAH-25</strain>
    </source>
</reference>
<dbReference type="Proteomes" id="UP000469385">
    <property type="component" value="Unassembled WGS sequence"/>
</dbReference>
<comment type="caution">
    <text evidence="1">The sequence shown here is derived from an EMBL/GenBank/DDBJ whole genome shotgun (WGS) entry which is preliminary data.</text>
</comment>
<protein>
    <submittedName>
        <fullName evidence="1">AAA family ATPase</fullName>
    </submittedName>
</protein>
<dbReference type="Gene3D" id="3.40.50.300">
    <property type="entry name" value="P-loop containing nucleotide triphosphate hydrolases"/>
    <property type="match status" value="1"/>
</dbReference>
<evidence type="ECO:0000313" key="2">
    <source>
        <dbReference type="Proteomes" id="UP000469385"/>
    </source>
</evidence>
<proteinExistence type="predicted"/>